<dbReference type="Proteomes" id="UP000077202">
    <property type="component" value="Unassembled WGS sequence"/>
</dbReference>
<protein>
    <submittedName>
        <fullName evidence="1">Uncharacterized protein</fullName>
    </submittedName>
</protein>
<sequence length="210" mass="22991">MPTIEYLLSDIRKTTTARLLAIHTVGEKMIHKARTEGARILVLSFCFLYSASAAAEPTVCGLRRTRDGTGRDGRYSEEKAGRGSWGRARRATAAKSMNCMLLSRRGVSVLLEVKDRRFLPQHAVSGGRRGLERTRAMRLLVHGLGAKFLMDPSIHPSIYLSMNTTGLAQSGLPDLNHPWSQAKHEVGGVPACWFPAARHNVAFASQALPG</sequence>
<dbReference type="AlphaFoldDB" id="A0A176VQY5"/>
<gene>
    <name evidence="1" type="ORF">AXG93_2318s1320</name>
</gene>
<evidence type="ECO:0000313" key="1">
    <source>
        <dbReference type="EMBL" id="OAE22385.1"/>
    </source>
</evidence>
<dbReference type="EMBL" id="LVLJ01003211">
    <property type="protein sequence ID" value="OAE22385.1"/>
    <property type="molecule type" value="Genomic_DNA"/>
</dbReference>
<reference evidence="1" key="1">
    <citation type="submission" date="2016-03" db="EMBL/GenBank/DDBJ databases">
        <title>Mechanisms controlling the formation of the plant cell surface in tip-growing cells are functionally conserved among land plants.</title>
        <authorList>
            <person name="Honkanen S."/>
            <person name="Jones V.A."/>
            <person name="Morieri G."/>
            <person name="Champion C."/>
            <person name="Hetherington A.J."/>
            <person name="Kelly S."/>
            <person name="Saint-Marcoux D."/>
            <person name="Proust H."/>
            <person name="Prescott H."/>
            <person name="Dolan L."/>
        </authorList>
    </citation>
    <scope>NUCLEOTIDE SEQUENCE [LARGE SCALE GENOMIC DNA]</scope>
    <source>
        <tissue evidence="1">Whole gametophyte</tissue>
    </source>
</reference>
<comment type="caution">
    <text evidence="1">The sequence shown here is derived from an EMBL/GenBank/DDBJ whole genome shotgun (WGS) entry which is preliminary data.</text>
</comment>
<organism evidence="1 2">
    <name type="scientific">Marchantia polymorpha subsp. ruderalis</name>
    <dbReference type="NCBI Taxonomy" id="1480154"/>
    <lineage>
        <taxon>Eukaryota</taxon>
        <taxon>Viridiplantae</taxon>
        <taxon>Streptophyta</taxon>
        <taxon>Embryophyta</taxon>
        <taxon>Marchantiophyta</taxon>
        <taxon>Marchantiopsida</taxon>
        <taxon>Marchantiidae</taxon>
        <taxon>Marchantiales</taxon>
        <taxon>Marchantiaceae</taxon>
        <taxon>Marchantia</taxon>
    </lineage>
</organism>
<name>A0A176VQY5_MARPO</name>
<accession>A0A176VQY5</accession>
<evidence type="ECO:0000313" key="2">
    <source>
        <dbReference type="Proteomes" id="UP000077202"/>
    </source>
</evidence>
<proteinExistence type="predicted"/>
<keyword evidence="2" id="KW-1185">Reference proteome</keyword>